<dbReference type="InterPro" id="IPR013328">
    <property type="entry name" value="6PGD_dom2"/>
</dbReference>
<evidence type="ECO:0000256" key="1">
    <source>
        <dbReference type="ARBA" id="ARBA00004874"/>
    </source>
</evidence>
<dbReference type="SUPFAM" id="SSF51735">
    <property type="entry name" value="NAD(P)-binding Rossmann-fold domains"/>
    <property type="match status" value="1"/>
</dbReference>
<proteinExistence type="inferred from homology"/>
<dbReference type="GO" id="GO:0004616">
    <property type="term" value="F:phosphogluconate dehydrogenase (decarboxylating) activity"/>
    <property type="evidence" value="ECO:0007669"/>
    <property type="project" value="UniProtKB-EC"/>
</dbReference>
<dbReference type="SMART" id="SM01350">
    <property type="entry name" value="6PGD"/>
    <property type="match status" value="1"/>
</dbReference>
<evidence type="ECO:0000313" key="9">
    <source>
        <dbReference type="EMBL" id="OAA40071.1"/>
    </source>
</evidence>
<feature type="region of interest" description="Disordered" evidence="7">
    <location>
        <begin position="503"/>
        <end position="528"/>
    </location>
</feature>
<keyword evidence="4" id="KW-0560">Oxidoreductase</keyword>
<dbReference type="STRING" id="1081104.A0A167BI44"/>
<dbReference type="GO" id="GO:0019521">
    <property type="term" value="P:D-gluconate metabolic process"/>
    <property type="evidence" value="ECO:0007669"/>
    <property type="project" value="UniProtKB-KW"/>
</dbReference>
<evidence type="ECO:0000313" key="10">
    <source>
        <dbReference type="Proteomes" id="UP000076744"/>
    </source>
</evidence>
<keyword evidence="5" id="KW-0311">Gluconate utilization</keyword>
<evidence type="ECO:0000256" key="5">
    <source>
        <dbReference type="ARBA" id="ARBA00023064"/>
    </source>
</evidence>
<dbReference type="PANTHER" id="PTHR11811">
    <property type="entry name" value="6-PHOSPHOGLUCONATE DEHYDROGENASE"/>
    <property type="match status" value="1"/>
</dbReference>
<dbReference type="Gene3D" id="1.10.1040.10">
    <property type="entry name" value="N-(1-d-carboxylethyl)-l-norvaline Dehydrogenase, domain 2"/>
    <property type="match status" value="1"/>
</dbReference>
<evidence type="ECO:0000256" key="2">
    <source>
        <dbReference type="ARBA" id="ARBA00008419"/>
    </source>
</evidence>
<evidence type="ECO:0000256" key="4">
    <source>
        <dbReference type="ARBA" id="ARBA00023002"/>
    </source>
</evidence>
<comment type="caution">
    <text evidence="9">The sequence shown here is derived from an EMBL/GenBank/DDBJ whole genome shotgun (WGS) entry which is preliminary data.</text>
</comment>
<keyword evidence="6" id="KW-0570">Pentose shunt</keyword>
<dbReference type="InterPro" id="IPR036291">
    <property type="entry name" value="NAD(P)-bd_dom_sf"/>
</dbReference>
<dbReference type="SUPFAM" id="SSF48179">
    <property type="entry name" value="6-phosphogluconate dehydrogenase C-terminal domain-like"/>
    <property type="match status" value="1"/>
</dbReference>
<organism evidence="9 10">
    <name type="scientific">Cordyceps fumosorosea (strain ARSEF 2679)</name>
    <name type="common">Isaria fumosorosea</name>
    <dbReference type="NCBI Taxonomy" id="1081104"/>
    <lineage>
        <taxon>Eukaryota</taxon>
        <taxon>Fungi</taxon>
        <taxon>Dikarya</taxon>
        <taxon>Ascomycota</taxon>
        <taxon>Pezizomycotina</taxon>
        <taxon>Sordariomycetes</taxon>
        <taxon>Hypocreomycetidae</taxon>
        <taxon>Hypocreales</taxon>
        <taxon>Cordycipitaceae</taxon>
        <taxon>Cordyceps</taxon>
    </lineage>
</organism>
<evidence type="ECO:0000256" key="3">
    <source>
        <dbReference type="ARBA" id="ARBA00013011"/>
    </source>
</evidence>
<dbReference type="Gene3D" id="3.40.50.720">
    <property type="entry name" value="NAD(P)-binding Rossmann-like Domain"/>
    <property type="match status" value="1"/>
</dbReference>
<dbReference type="OrthoDB" id="434986at2759"/>
<keyword evidence="10" id="KW-1185">Reference proteome</keyword>
<dbReference type="GO" id="GO:0006098">
    <property type="term" value="P:pentose-phosphate shunt"/>
    <property type="evidence" value="ECO:0007669"/>
    <property type="project" value="UniProtKB-UniPathway"/>
</dbReference>
<feature type="compositionally biased region" description="Basic and acidic residues" evidence="7">
    <location>
        <begin position="510"/>
        <end position="519"/>
    </location>
</feature>
<feature type="domain" description="6-phosphogluconate dehydrogenase C-terminal" evidence="8">
    <location>
        <begin position="193"/>
        <end position="518"/>
    </location>
</feature>
<gene>
    <name evidence="9" type="ORF">ISF_09825</name>
</gene>
<dbReference type="UniPathway" id="UPA00115">
    <property type="reaction ID" value="UER00410"/>
</dbReference>
<comment type="pathway">
    <text evidence="1">Carbohydrate degradation; pentose phosphate pathway; D-ribulose 5-phosphate from D-glucose 6-phosphate (oxidative stage): step 3/3.</text>
</comment>
<name>A0A167BI44_CORFA</name>
<dbReference type="RefSeq" id="XP_018699384.1">
    <property type="nucleotide sequence ID" value="XM_018853426.1"/>
</dbReference>
<dbReference type="PRINTS" id="PR00076">
    <property type="entry name" value="6PGDHDRGNASE"/>
</dbReference>
<comment type="similarity">
    <text evidence="2">Belongs to the 6-phosphogluconate dehydrogenase family.</text>
</comment>
<evidence type="ECO:0000256" key="7">
    <source>
        <dbReference type="SAM" id="MobiDB-lite"/>
    </source>
</evidence>
<dbReference type="Gene3D" id="1.20.5.320">
    <property type="entry name" value="6-Phosphogluconate Dehydrogenase, domain 3"/>
    <property type="match status" value="1"/>
</dbReference>
<dbReference type="InterPro" id="IPR006183">
    <property type="entry name" value="Pgluconate_DH"/>
</dbReference>
<sequence length="528" mass="56387">MTSEEINFSKIGVLGAGSMGAGLCLLLAEKNHCVFFHDPNDDNVRKLTGDACNIGLQDRVISCASTADVFRNINDGVRAALYLMSVPHGAVADTVLEALRPHLRPADVIIDCGNEHYADTERRQKALAVDGVLYVGCGVSGGYQSARRGPSMSAGGDEADAVAARLLPFLQELAARDDRGRPCTAVVGPGGSGHYVKMIHNGIEQGMMGILAEVWLIMSSPRGSLRMSNVDIADTLALWNRAGELRGCFLVGIGAEVLRARRREGSGGGQHVLSAIRDKVVQDADGSEGTGAWTCAEAVAAHIPAATILAAHLYRCASASATLREAVSAATADNNDDDDDASDRVQEIPSADRQDFLAALHAATYFGFLSCFAEGLDVLRAKDRQAGWHLDYAEIVQLWRAGCIIRADGILDTLASIFAGGGDGARLDQDVFARPEVTAAMHRRLPAVKRVVLAATAADLLLPALSQSFEHFKYMQATPHGPAQFIEAQLDYFGKHMFDTWDEPPGGAETGKHHFEWKPARGTSDDPA</sequence>
<dbReference type="EC" id="1.1.1.44" evidence="3"/>
<dbReference type="Proteomes" id="UP000076744">
    <property type="component" value="Unassembled WGS sequence"/>
</dbReference>
<accession>A0A167BI44</accession>
<dbReference type="EMBL" id="AZHB01000079">
    <property type="protein sequence ID" value="OAA40071.1"/>
    <property type="molecule type" value="Genomic_DNA"/>
</dbReference>
<evidence type="ECO:0000256" key="6">
    <source>
        <dbReference type="ARBA" id="ARBA00023126"/>
    </source>
</evidence>
<dbReference type="AlphaFoldDB" id="A0A167BI44"/>
<dbReference type="GO" id="GO:0050661">
    <property type="term" value="F:NADP binding"/>
    <property type="evidence" value="ECO:0007669"/>
    <property type="project" value="InterPro"/>
</dbReference>
<dbReference type="Pfam" id="PF03446">
    <property type="entry name" value="NAD_binding_2"/>
    <property type="match status" value="1"/>
</dbReference>
<evidence type="ECO:0000259" key="8">
    <source>
        <dbReference type="SMART" id="SM01350"/>
    </source>
</evidence>
<dbReference type="InterPro" id="IPR006115">
    <property type="entry name" value="6PGDH_NADP-bd"/>
</dbReference>
<protein>
    <recommendedName>
        <fullName evidence="3">phosphogluconate dehydrogenase (NADP(+)-dependent, decarboxylating)</fullName>
        <ecNumber evidence="3">1.1.1.44</ecNumber>
    </recommendedName>
</protein>
<dbReference type="InterPro" id="IPR006114">
    <property type="entry name" value="6PGDH_C"/>
</dbReference>
<dbReference type="Pfam" id="PF00393">
    <property type="entry name" value="6PGD"/>
    <property type="match status" value="1"/>
</dbReference>
<dbReference type="InterPro" id="IPR008927">
    <property type="entry name" value="6-PGluconate_DH-like_C_sf"/>
</dbReference>
<dbReference type="GeneID" id="30026117"/>
<reference evidence="9 10" key="1">
    <citation type="journal article" date="2016" name="Genome Biol. Evol.">
        <title>Divergent and convergent evolution of fungal pathogenicity.</title>
        <authorList>
            <person name="Shang Y."/>
            <person name="Xiao G."/>
            <person name="Zheng P."/>
            <person name="Cen K."/>
            <person name="Zhan S."/>
            <person name="Wang C."/>
        </authorList>
    </citation>
    <scope>NUCLEOTIDE SEQUENCE [LARGE SCALE GENOMIC DNA]</scope>
    <source>
        <strain evidence="9 10">ARSEF 2679</strain>
    </source>
</reference>